<feature type="transmembrane region" description="Helical" evidence="2">
    <location>
        <begin position="808"/>
        <end position="825"/>
    </location>
</feature>
<proteinExistence type="predicted"/>
<gene>
    <name evidence="4" type="ORF">ECRASSUSDP1_LOCUS23233</name>
</gene>
<feature type="transmembrane region" description="Helical" evidence="2">
    <location>
        <begin position="574"/>
        <end position="598"/>
    </location>
</feature>
<dbReference type="AlphaFoldDB" id="A0AAD2D6P0"/>
<feature type="transmembrane region" description="Helical" evidence="2">
    <location>
        <begin position="619"/>
        <end position="638"/>
    </location>
</feature>
<dbReference type="Proteomes" id="UP001295684">
    <property type="component" value="Unassembled WGS sequence"/>
</dbReference>
<evidence type="ECO:0000313" key="5">
    <source>
        <dbReference type="Proteomes" id="UP001295684"/>
    </source>
</evidence>
<organism evidence="4 5">
    <name type="scientific">Euplotes crassus</name>
    <dbReference type="NCBI Taxonomy" id="5936"/>
    <lineage>
        <taxon>Eukaryota</taxon>
        <taxon>Sar</taxon>
        <taxon>Alveolata</taxon>
        <taxon>Ciliophora</taxon>
        <taxon>Intramacronucleata</taxon>
        <taxon>Spirotrichea</taxon>
        <taxon>Hypotrichia</taxon>
        <taxon>Euplotida</taxon>
        <taxon>Euplotidae</taxon>
        <taxon>Moneuplotes</taxon>
    </lineage>
</organism>
<keyword evidence="2" id="KW-1133">Transmembrane helix</keyword>
<feature type="transmembrane region" description="Helical" evidence="2">
    <location>
        <begin position="673"/>
        <end position="696"/>
    </location>
</feature>
<feature type="compositionally biased region" description="Basic residues" evidence="1">
    <location>
        <begin position="972"/>
        <end position="993"/>
    </location>
</feature>
<feature type="region of interest" description="Disordered" evidence="1">
    <location>
        <begin position="926"/>
        <end position="993"/>
    </location>
</feature>
<feature type="transmembrane region" description="Helical" evidence="2">
    <location>
        <begin position="894"/>
        <end position="916"/>
    </location>
</feature>
<evidence type="ECO:0000256" key="3">
    <source>
        <dbReference type="SAM" id="SignalP"/>
    </source>
</evidence>
<protein>
    <recommendedName>
        <fullName evidence="6">Transmembrane protein</fullName>
    </recommendedName>
</protein>
<comment type="caution">
    <text evidence="4">The sequence shown here is derived from an EMBL/GenBank/DDBJ whole genome shotgun (WGS) entry which is preliminary data.</text>
</comment>
<feature type="transmembrane region" description="Helical" evidence="2">
    <location>
        <begin position="837"/>
        <end position="856"/>
    </location>
</feature>
<accession>A0AAD2D6P0</accession>
<evidence type="ECO:0000256" key="2">
    <source>
        <dbReference type="SAM" id="Phobius"/>
    </source>
</evidence>
<feature type="transmembrane region" description="Helical" evidence="2">
    <location>
        <begin position="863"/>
        <end position="882"/>
    </location>
</feature>
<name>A0AAD2D6P0_EUPCR</name>
<dbReference type="EMBL" id="CAMPGE010023892">
    <property type="protein sequence ID" value="CAI2381770.1"/>
    <property type="molecule type" value="Genomic_DNA"/>
</dbReference>
<evidence type="ECO:0000313" key="4">
    <source>
        <dbReference type="EMBL" id="CAI2381770.1"/>
    </source>
</evidence>
<feature type="chain" id="PRO_5042160404" description="Transmembrane protein" evidence="3">
    <location>
        <begin position="17"/>
        <end position="993"/>
    </location>
</feature>
<evidence type="ECO:0000256" key="1">
    <source>
        <dbReference type="SAM" id="MobiDB-lite"/>
    </source>
</evidence>
<feature type="transmembrane region" description="Helical" evidence="2">
    <location>
        <begin position="755"/>
        <end position="778"/>
    </location>
</feature>
<keyword evidence="5" id="KW-1185">Reference proteome</keyword>
<reference evidence="4" key="1">
    <citation type="submission" date="2023-07" db="EMBL/GenBank/DDBJ databases">
        <authorList>
            <consortium name="AG Swart"/>
            <person name="Singh M."/>
            <person name="Singh A."/>
            <person name="Seah K."/>
            <person name="Emmerich C."/>
        </authorList>
    </citation>
    <scope>NUCLEOTIDE SEQUENCE</scope>
    <source>
        <strain evidence="4">DP1</strain>
    </source>
</reference>
<feature type="compositionally biased region" description="Low complexity" evidence="1">
    <location>
        <begin position="954"/>
        <end position="969"/>
    </location>
</feature>
<evidence type="ECO:0008006" key="6">
    <source>
        <dbReference type="Google" id="ProtNLM"/>
    </source>
</evidence>
<keyword evidence="3" id="KW-0732">Signal</keyword>
<feature type="transmembrane region" description="Helical" evidence="2">
    <location>
        <begin position="716"/>
        <end position="735"/>
    </location>
</feature>
<sequence>MKQILILVLSIIVSSANVCKDEAQAQGSPRSGSFEISGTAQSYFLDILEDQARGYLYFVGLYQFGTNPWDTIIYQADYDLNMIKVVIYDIFCDYFSYDISLNADFIYIPDKATKKIFEIDTNLAITRELSISFGSGVDKQNLQLSNNYLFFSLNISSVIETCRWDMISSTIQTLNFGVDSFTNFVPINDEIVFFGSVDTATDQYYLISYNFSDPSNLLWKKSILCPTTGCNTKNSPSIISQDKQFIYTMILFEENFLFYKININDGTPQNSGFIWSTSDYAHSYIMREFNELIAIQISTNIVGRYRRLILVKADNTKIIKEYRSVNSQIYVVGRLVKDGAELMYHSGMISTNRTFFFGRSTTNNIDQLSEFEIDTSFFTQITSNYQISSTISNPSLTSDSKSITVSNSASTSITATDNTSTTTPSFNTYVALWNEDHVQTVQSNSSVLLDFTWACAQSSNYTGITFSLAQTGSNGIPEWVQLDADIQELHLNKTPKLEKPKTYYFSLQISFDAEVHFKQFEIIVEQCNITNCEICQLGNPNLCEVCESGYQSSNENKACIVVSAPAGTTEAATALIVASIVMTSTASLLSLSSINSIFSTMNSLQLAILLPLVPEYFSARVLAFLGGMGFTMFSFDFIKFSDIPLILKLTDWVSYPQSDKYLNSLGMRSGSSVVNYLSLMAIIILLGAIHCCIFIIKKKADISQSRRCKLIFNKLFKFFTFNIYIRIFIQAFAFTSLSIFSEIYALNLGSIVTKISFGLCIMFGICSSVLFLLSFYMYCKSFPQIDYENHWICIEYFNGIKPKKYSKLYSCIFLSLRLMLILFLIFGESANSLCKSIYFSILNIGYCGYLIITIPFESYQDNIIEIINQILFCCLSIPLAWVNTESDWTSFYESYYISVLMISPLIGGFVSFLFLINSFTKFLKKRTPPQHPQSITPKTPSAPLPTPSANPPQSSIINSCSNSIQSHSNLNRPKHSKPQKLQKSHKVFPKPHL</sequence>
<keyword evidence="2" id="KW-0472">Membrane</keyword>
<keyword evidence="2" id="KW-0812">Transmembrane</keyword>
<feature type="compositionally biased region" description="Pro residues" evidence="1">
    <location>
        <begin position="940"/>
        <end position="950"/>
    </location>
</feature>
<feature type="signal peptide" evidence="3">
    <location>
        <begin position="1"/>
        <end position="16"/>
    </location>
</feature>